<name>A0ABD3GCE7_9MARC</name>
<protein>
    <submittedName>
        <fullName evidence="2">Uncharacterized protein</fullName>
    </submittedName>
</protein>
<feature type="region of interest" description="Disordered" evidence="1">
    <location>
        <begin position="128"/>
        <end position="186"/>
    </location>
</feature>
<evidence type="ECO:0000313" key="2">
    <source>
        <dbReference type="EMBL" id="KAL3675536.1"/>
    </source>
</evidence>
<comment type="caution">
    <text evidence="2">The sequence shown here is derived from an EMBL/GenBank/DDBJ whole genome shotgun (WGS) entry which is preliminary data.</text>
</comment>
<dbReference type="EMBL" id="JBJQOH010000008">
    <property type="protein sequence ID" value="KAL3675536.1"/>
    <property type="molecule type" value="Genomic_DNA"/>
</dbReference>
<sequence length="287" mass="31957">MNTTSSRELITKTINENMQGLPIPEQVQKQQADDALWKDLDEAFGSLQGVADLENIENVVPIPEQVQKQQADDALWKDLDEAFGSLEGVADLENIENVLGETSTFPLGMRDVGQAPFEGTQLPQLTAQGIPADNESWMRSTGEGLEGGENVRTPGDQDEGDDRMDIDQDPSHNTPGDDGTDAVWGGWKSSPVRDGWYEMSRSSILNDARAAVARQSDTNESSSNWPHMGEMRRKAELENDLLNTIRWSFLQRMVADYESRLHADTARLLTTELQFLVDLYRVSSLSE</sequence>
<dbReference type="AlphaFoldDB" id="A0ABD3GCE7"/>
<proteinExistence type="predicted"/>
<evidence type="ECO:0000313" key="3">
    <source>
        <dbReference type="Proteomes" id="UP001633002"/>
    </source>
</evidence>
<accession>A0ABD3GCE7</accession>
<keyword evidence="3" id="KW-1185">Reference proteome</keyword>
<dbReference type="Proteomes" id="UP001633002">
    <property type="component" value="Unassembled WGS sequence"/>
</dbReference>
<organism evidence="2 3">
    <name type="scientific">Riccia sorocarpa</name>
    <dbReference type="NCBI Taxonomy" id="122646"/>
    <lineage>
        <taxon>Eukaryota</taxon>
        <taxon>Viridiplantae</taxon>
        <taxon>Streptophyta</taxon>
        <taxon>Embryophyta</taxon>
        <taxon>Marchantiophyta</taxon>
        <taxon>Marchantiopsida</taxon>
        <taxon>Marchantiidae</taxon>
        <taxon>Marchantiales</taxon>
        <taxon>Ricciaceae</taxon>
        <taxon>Riccia</taxon>
    </lineage>
</organism>
<reference evidence="2 3" key="1">
    <citation type="submission" date="2024-09" db="EMBL/GenBank/DDBJ databases">
        <title>Chromosome-scale assembly of Riccia sorocarpa.</title>
        <authorList>
            <person name="Paukszto L."/>
        </authorList>
    </citation>
    <scope>NUCLEOTIDE SEQUENCE [LARGE SCALE GENOMIC DNA]</scope>
    <source>
        <strain evidence="2">LP-2024</strain>
        <tissue evidence="2">Aerial parts of the thallus</tissue>
    </source>
</reference>
<evidence type="ECO:0000256" key="1">
    <source>
        <dbReference type="SAM" id="MobiDB-lite"/>
    </source>
</evidence>
<gene>
    <name evidence="2" type="ORF">R1sor_025484</name>
</gene>